<feature type="transmembrane region" description="Helical" evidence="2">
    <location>
        <begin position="16"/>
        <end position="36"/>
    </location>
</feature>
<feature type="domain" description="YdbS-like PH" evidence="3">
    <location>
        <begin position="66"/>
        <end position="145"/>
    </location>
</feature>
<feature type="transmembrane region" description="Helical" evidence="2">
    <location>
        <begin position="42"/>
        <end position="64"/>
    </location>
</feature>
<organism evidence="4 5">
    <name type="scientific">Allosaccharopolyspora coralli</name>
    <dbReference type="NCBI Taxonomy" id="2665642"/>
    <lineage>
        <taxon>Bacteria</taxon>
        <taxon>Bacillati</taxon>
        <taxon>Actinomycetota</taxon>
        <taxon>Actinomycetes</taxon>
        <taxon>Pseudonocardiales</taxon>
        <taxon>Pseudonocardiaceae</taxon>
        <taxon>Allosaccharopolyspora</taxon>
    </lineage>
</organism>
<feature type="transmembrane region" description="Helical" evidence="2">
    <location>
        <begin position="391"/>
        <end position="412"/>
    </location>
</feature>
<evidence type="ECO:0000256" key="2">
    <source>
        <dbReference type="SAM" id="Phobius"/>
    </source>
</evidence>
<dbReference type="Pfam" id="PF03703">
    <property type="entry name" value="bPH_2"/>
    <property type="match status" value="2"/>
</dbReference>
<feature type="transmembrane region" description="Helical" evidence="2">
    <location>
        <begin position="364"/>
        <end position="385"/>
    </location>
</feature>
<feature type="transmembrane region" description="Helical" evidence="2">
    <location>
        <begin position="177"/>
        <end position="202"/>
    </location>
</feature>
<gene>
    <name evidence="4" type="ORF">GIY23_05420</name>
</gene>
<dbReference type="EMBL" id="CP045929">
    <property type="protein sequence ID" value="QGK72070.1"/>
    <property type="molecule type" value="Genomic_DNA"/>
</dbReference>
<reference evidence="5" key="1">
    <citation type="submission" date="2019-11" db="EMBL/GenBank/DDBJ databases">
        <title>The complete genome sequence of Saccharopolyspora sp. E2A.</title>
        <authorList>
            <person name="Zhang G."/>
        </authorList>
    </citation>
    <scope>NUCLEOTIDE SEQUENCE [LARGE SCALE GENOMIC DNA]</scope>
    <source>
        <strain evidence="5">E2A</strain>
    </source>
</reference>
<dbReference type="AlphaFoldDB" id="A0A5Q3QDS0"/>
<protein>
    <submittedName>
        <fullName evidence="4">PH domain-containing protein</fullName>
    </submittedName>
</protein>
<dbReference type="InterPro" id="IPR014529">
    <property type="entry name" value="UCP026631"/>
</dbReference>
<name>A0A5Q3QDS0_9PSEU</name>
<evidence type="ECO:0000259" key="3">
    <source>
        <dbReference type="Pfam" id="PF03703"/>
    </source>
</evidence>
<keyword evidence="5" id="KW-1185">Reference proteome</keyword>
<dbReference type="KEGG" id="sace:GIY23_05420"/>
<feature type="region of interest" description="Disordered" evidence="1">
    <location>
        <begin position="309"/>
        <end position="330"/>
    </location>
</feature>
<feature type="transmembrane region" description="Helical" evidence="2">
    <location>
        <begin position="222"/>
        <end position="248"/>
    </location>
</feature>
<feature type="domain" description="YdbS-like PH" evidence="3">
    <location>
        <begin position="418"/>
        <end position="480"/>
    </location>
</feature>
<dbReference type="PIRSF" id="PIRSF026631">
    <property type="entry name" value="UCP026631"/>
    <property type="match status" value="1"/>
</dbReference>
<evidence type="ECO:0000313" key="5">
    <source>
        <dbReference type="Proteomes" id="UP000371041"/>
    </source>
</evidence>
<accession>A0A5Q3QDS0</accession>
<keyword evidence="2" id="KW-0812">Transmembrane</keyword>
<dbReference type="PANTHER" id="PTHR34473">
    <property type="entry name" value="UPF0699 TRANSMEMBRANE PROTEIN YDBS"/>
    <property type="match status" value="1"/>
</dbReference>
<keyword evidence="2" id="KW-1133">Transmembrane helix</keyword>
<sequence>MLPEGEGWTRLDPKSVVAVSSLVALLAIPPLAIMALSGAERMAVLVTAGGWLLIVLGVCITSWVSWHFTRYRITGHRFELRAGRLSRSHKSIPRDRIRSVDLTANPVHRVFGLSVVKIGTGQQAGDSEIKLDAVTTPRAEALRHELLRTPSTADTAAESHTASVPAAETLSSIRPAWFGYGALTVSLAAVVWGAIASAIGSFADVIMNLGLDDAVLGDVVSLPVWISVTAGVLGALLVGALGAVLLSLEMWWGFTLTREQDSMLRVRRGLLTVRSLSLEERRLRGVELVEPMLLRWVGGARLNAVATGLSDQQSGNRQPDRAALMPPAPREEVRRVSGVALGTDPPVPSRTLVRHPFAALRRRLFRATAVGVLVGTALVLAATVTGWLIPLAWALAIAALLIAWAFGLESYWNLGHELLARHLLARSGVGVRRTVALERDGIIGWRVEQTIFQRPAGLVTISATTAAGSGAYAVRDVAATDGLTVAEEAVPNLLTPFLERDG</sequence>
<proteinExistence type="predicted"/>
<dbReference type="PANTHER" id="PTHR34473:SF2">
    <property type="entry name" value="UPF0699 TRANSMEMBRANE PROTEIN YDBT"/>
    <property type="match status" value="1"/>
</dbReference>
<dbReference type="Proteomes" id="UP000371041">
    <property type="component" value="Chromosome"/>
</dbReference>
<evidence type="ECO:0000256" key="1">
    <source>
        <dbReference type="SAM" id="MobiDB-lite"/>
    </source>
</evidence>
<keyword evidence="2" id="KW-0472">Membrane</keyword>
<evidence type="ECO:0000313" key="4">
    <source>
        <dbReference type="EMBL" id="QGK72070.1"/>
    </source>
</evidence>
<dbReference type="InterPro" id="IPR005182">
    <property type="entry name" value="YdbS-like_PH"/>
</dbReference>